<proteinExistence type="predicted"/>
<accession>A0A369NCA1</accession>
<dbReference type="RefSeq" id="WP_035585294.1">
    <property type="nucleotide sequence ID" value="NZ_PPTY01000001.1"/>
</dbReference>
<dbReference type="EMBL" id="PPTY01000001">
    <property type="protein sequence ID" value="RDB89065.1"/>
    <property type="molecule type" value="Genomic_DNA"/>
</dbReference>
<feature type="region of interest" description="Disordered" evidence="1">
    <location>
        <begin position="1"/>
        <end position="20"/>
    </location>
</feature>
<evidence type="ECO:0000313" key="3">
    <source>
        <dbReference type="Proteomes" id="UP000253857"/>
    </source>
</evidence>
<reference evidence="2 3" key="1">
    <citation type="journal article" date="2018" name="Elife">
        <title>Discovery and characterization of a prevalent human gut bacterial enzyme sufficient for the inactivation of a family of plant toxins.</title>
        <authorList>
            <person name="Koppel N."/>
            <person name="Bisanz J.E."/>
            <person name="Pandelia M.E."/>
            <person name="Turnbaugh P.J."/>
            <person name="Balskus E.P."/>
        </authorList>
    </citation>
    <scope>NUCLEOTIDE SEQUENCE [LARGE SCALE GENOMIC DNA]</scope>
    <source>
        <strain evidence="2 3">FAA1-1-60AUCSF</strain>
    </source>
</reference>
<protein>
    <submittedName>
        <fullName evidence="2">Uncharacterized protein</fullName>
    </submittedName>
</protein>
<organism evidence="2 3">
    <name type="scientific">Eggerthella lenta</name>
    <name type="common">Eubacterium lentum</name>
    <dbReference type="NCBI Taxonomy" id="84112"/>
    <lineage>
        <taxon>Bacteria</taxon>
        <taxon>Bacillati</taxon>
        <taxon>Actinomycetota</taxon>
        <taxon>Coriobacteriia</taxon>
        <taxon>Eggerthellales</taxon>
        <taxon>Eggerthellaceae</taxon>
        <taxon>Eggerthella</taxon>
    </lineage>
</organism>
<evidence type="ECO:0000256" key="1">
    <source>
        <dbReference type="SAM" id="MobiDB-lite"/>
    </source>
</evidence>
<feature type="region of interest" description="Disordered" evidence="1">
    <location>
        <begin position="44"/>
        <end position="85"/>
    </location>
</feature>
<dbReference type="AlphaFoldDB" id="A0A369NCA1"/>
<evidence type="ECO:0000313" key="2">
    <source>
        <dbReference type="EMBL" id="RDB89065.1"/>
    </source>
</evidence>
<sequence length="209" mass="22922">MKTNAQHLADLMADPGDKRHGTRRGVELGCKCRLCCAERERLNAKRRDDGRAKAAEKAAEARAKRELKASYPKPPARRKPRKPSKDVCTVDAILLPMMGKPSIDNEARVCCVCGKPATNKHHIVKRGAGKLVVNGREVAKPTVRLCGMGNASGCHGEAHDGKLHFRWVEAVCADRSSGYVTTGGHWEFLLLDEPAKYQDALAMDGWEAL</sequence>
<feature type="compositionally biased region" description="Basic and acidic residues" evidence="1">
    <location>
        <begin position="44"/>
        <end position="68"/>
    </location>
</feature>
<dbReference type="Proteomes" id="UP000253857">
    <property type="component" value="Unassembled WGS sequence"/>
</dbReference>
<comment type="caution">
    <text evidence="2">The sequence shown here is derived from an EMBL/GenBank/DDBJ whole genome shotgun (WGS) entry which is preliminary data.</text>
</comment>
<name>A0A369NCA1_EGGLN</name>
<gene>
    <name evidence="2" type="ORF">C1871_00935</name>
</gene>